<evidence type="ECO:0000313" key="8">
    <source>
        <dbReference type="Proteomes" id="UP000194161"/>
    </source>
</evidence>
<keyword evidence="2 5" id="KW-0645">Protease</keyword>
<evidence type="ECO:0000256" key="3">
    <source>
        <dbReference type="ARBA" id="ARBA00022801"/>
    </source>
</evidence>
<dbReference type="PROSITE" id="PS51892">
    <property type="entry name" value="SUBTILASE"/>
    <property type="match status" value="1"/>
</dbReference>
<dbReference type="Gene3D" id="3.40.50.200">
    <property type="entry name" value="Peptidase S8/S53 domain"/>
    <property type="match status" value="1"/>
</dbReference>
<name>A0A1W6ZCE7_9BORD</name>
<evidence type="ECO:0000256" key="5">
    <source>
        <dbReference type="PROSITE-ProRule" id="PRU01240"/>
    </source>
</evidence>
<gene>
    <name evidence="7" type="ORF">CAL15_12190</name>
</gene>
<dbReference type="AlphaFoldDB" id="A0A1W6ZCE7"/>
<dbReference type="Pfam" id="PF00082">
    <property type="entry name" value="Peptidase_S8"/>
    <property type="match status" value="1"/>
</dbReference>
<sequence length="499" mass="52205">MAQADSPRSSLFVLLPNVNIWNTDDPGSSQSFLRSASRMAARGPAARPAASPAMLQAASALDRVAPNDTVLLALDPTQRLALQRDYPGLRIVPVTRLAPLWMRRIDVRPVMGASAGRKQMLEVSVADAATGKPLAGVEVVGFTDRSERVGNTGRTNAKGVVRLAFPAGVKTLESVEAIPDSGYWPGYVRRVALTDGNVRVQCPPIDLAQPDLRSHYGMVGEDGDGRGVKVGVVDSGASKHADLRVRRGRTVVKGETPSDVTDQIGHGTHVAGIIAGRGKPGRGVRGAAPAVDLHVYKVFGKDEETASSFHIAKAIRHAVDDGCDLINLSLGGESEVPDVLREIQRARAMGVVCIAAAGNDFRAPVDYPGRYSQVLAVSACGRKGAYPAHAAQALGAARPYGTDPKDYVADFSNVGSEIALIGPGVGVVSTYPGGYAVMDGTSMSCPAVTGTLARLLARSPKILGMERNQKRSDAVVKLALDAARSLGLGATFEGAGILV</sequence>
<protein>
    <recommendedName>
        <fullName evidence="6">Peptidase S8/S53 domain-containing protein</fullName>
    </recommendedName>
</protein>
<dbReference type="InterPro" id="IPR022398">
    <property type="entry name" value="Peptidase_S8_His-AS"/>
</dbReference>
<dbReference type="Proteomes" id="UP000194161">
    <property type="component" value="Chromosome"/>
</dbReference>
<dbReference type="InterPro" id="IPR050131">
    <property type="entry name" value="Peptidase_S8_subtilisin-like"/>
</dbReference>
<dbReference type="STRING" id="463040.CAL15_12190"/>
<dbReference type="KEGG" id="bgm:CAL15_12190"/>
<dbReference type="GO" id="GO:0004252">
    <property type="term" value="F:serine-type endopeptidase activity"/>
    <property type="evidence" value="ECO:0007669"/>
    <property type="project" value="UniProtKB-UniRule"/>
</dbReference>
<proteinExistence type="inferred from homology"/>
<organism evidence="7 8">
    <name type="scientific">Bordetella genomosp. 13</name>
    <dbReference type="NCBI Taxonomy" id="463040"/>
    <lineage>
        <taxon>Bacteria</taxon>
        <taxon>Pseudomonadati</taxon>
        <taxon>Pseudomonadota</taxon>
        <taxon>Betaproteobacteria</taxon>
        <taxon>Burkholderiales</taxon>
        <taxon>Alcaligenaceae</taxon>
        <taxon>Bordetella</taxon>
    </lineage>
</organism>
<keyword evidence="4 5" id="KW-0720">Serine protease</keyword>
<dbReference type="PANTHER" id="PTHR43806:SF11">
    <property type="entry name" value="CEREVISIN-RELATED"/>
    <property type="match status" value="1"/>
</dbReference>
<dbReference type="RefSeq" id="WP_086078830.1">
    <property type="nucleotide sequence ID" value="NZ_CP021111.1"/>
</dbReference>
<feature type="active site" description="Charge relay system" evidence="5">
    <location>
        <position position="266"/>
    </location>
</feature>
<dbReference type="OrthoDB" id="6306157at2"/>
<evidence type="ECO:0000256" key="2">
    <source>
        <dbReference type="ARBA" id="ARBA00022670"/>
    </source>
</evidence>
<keyword evidence="3 5" id="KW-0378">Hydrolase</keyword>
<feature type="active site" description="Charge relay system" evidence="5">
    <location>
        <position position="442"/>
    </location>
</feature>
<feature type="domain" description="Peptidase S8/S53" evidence="6">
    <location>
        <begin position="225"/>
        <end position="469"/>
    </location>
</feature>
<accession>A0A1W6ZCE7</accession>
<dbReference type="InterPro" id="IPR015500">
    <property type="entry name" value="Peptidase_S8_subtilisin-rel"/>
</dbReference>
<evidence type="ECO:0000313" key="7">
    <source>
        <dbReference type="EMBL" id="ARP95066.1"/>
    </source>
</evidence>
<dbReference type="PROSITE" id="PS00138">
    <property type="entry name" value="SUBTILASE_SER"/>
    <property type="match status" value="1"/>
</dbReference>
<keyword evidence="8" id="KW-1185">Reference proteome</keyword>
<dbReference type="EMBL" id="CP021111">
    <property type="protein sequence ID" value="ARP95066.1"/>
    <property type="molecule type" value="Genomic_DNA"/>
</dbReference>
<dbReference type="SUPFAM" id="SSF52743">
    <property type="entry name" value="Subtilisin-like"/>
    <property type="match status" value="1"/>
</dbReference>
<dbReference type="InterPro" id="IPR023828">
    <property type="entry name" value="Peptidase_S8_Ser-AS"/>
</dbReference>
<evidence type="ECO:0000259" key="6">
    <source>
        <dbReference type="Pfam" id="PF00082"/>
    </source>
</evidence>
<dbReference type="PRINTS" id="PR00723">
    <property type="entry name" value="SUBTILISIN"/>
</dbReference>
<dbReference type="InterPro" id="IPR036852">
    <property type="entry name" value="Peptidase_S8/S53_dom_sf"/>
</dbReference>
<dbReference type="PROSITE" id="PS00137">
    <property type="entry name" value="SUBTILASE_HIS"/>
    <property type="match status" value="1"/>
</dbReference>
<reference evidence="7 8" key="1">
    <citation type="submission" date="2017-05" db="EMBL/GenBank/DDBJ databases">
        <title>Complete and WGS of Bordetella genogroups.</title>
        <authorList>
            <person name="Spilker T."/>
            <person name="LiPuma J."/>
        </authorList>
    </citation>
    <scope>NUCLEOTIDE SEQUENCE [LARGE SCALE GENOMIC DNA]</scope>
    <source>
        <strain evidence="7 8">AU7206</strain>
    </source>
</reference>
<comment type="similarity">
    <text evidence="1 5">Belongs to the peptidase S8 family.</text>
</comment>
<dbReference type="GO" id="GO:0006508">
    <property type="term" value="P:proteolysis"/>
    <property type="evidence" value="ECO:0007669"/>
    <property type="project" value="UniProtKB-KW"/>
</dbReference>
<evidence type="ECO:0000256" key="4">
    <source>
        <dbReference type="ARBA" id="ARBA00022825"/>
    </source>
</evidence>
<dbReference type="PANTHER" id="PTHR43806">
    <property type="entry name" value="PEPTIDASE S8"/>
    <property type="match status" value="1"/>
</dbReference>
<feature type="active site" description="Charge relay system" evidence="5">
    <location>
        <position position="234"/>
    </location>
</feature>
<dbReference type="InterPro" id="IPR000209">
    <property type="entry name" value="Peptidase_S8/S53_dom"/>
</dbReference>
<evidence type="ECO:0000256" key="1">
    <source>
        <dbReference type="ARBA" id="ARBA00011073"/>
    </source>
</evidence>